<feature type="active site" description="Charge relay system" evidence="2">
    <location>
        <position position="177"/>
    </location>
</feature>
<evidence type="ECO:0000256" key="3">
    <source>
        <dbReference type="SAM" id="SignalP"/>
    </source>
</evidence>
<evidence type="ECO:0000313" key="7">
    <source>
        <dbReference type="Proteomes" id="UP001138686"/>
    </source>
</evidence>
<dbReference type="AlphaFoldDB" id="A0A9X1JYS8"/>
<feature type="chain" id="PRO_5040928466" evidence="3">
    <location>
        <begin position="19"/>
        <end position="539"/>
    </location>
</feature>
<dbReference type="CDD" id="cd07493">
    <property type="entry name" value="Peptidases_S8_9"/>
    <property type="match status" value="1"/>
</dbReference>
<dbReference type="RefSeq" id="WP_219052261.1">
    <property type="nucleotide sequence ID" value="NZ_JAHWDP010000002.1"/>
</dbReference>
<evidence type="ECO:0000259" key="5">
    <source>
        <dbReference type="Pfam" id="PF18962"/>
    </source>
</evidence>
<feature type="active site" description="Charge relay system" evidence="2">
    <location>
        <position position="394"/>
    </location>
</feature>
<dbReference type="NCBIfam" id="TIGR04183">
    <property type="entry name" value="Por_Secre_tail"/>
    <property type="match status" value="1"/>
</dbReference>
<feature type="signal peptide" evidence="3">
    <location>
        <begin position="1"/>
        <end position="18"/>
    </location>
</feature>
<comment type="similarity">
    <text evidence="2">Belongs to the peptidase S8 family.</text>
</comment>
<evidence type="ECO:0000313" key="6">
    <source>
        <dbReference type="EMBL" id="MBW2937832.1"/>
    </source>
</evidence>
<keyword evidence="2" id="KW-0378">Hydrolase</keyword>
<reference evidence="6" key="1">
    <citation type="submission" date="2021-07" db="EMBL/GenBank/DDBJ databases">
        <title>Aureisphaera sp. CAU 1614 isolated from sea sediment.</title>
        <authorList>
            <person name="Kim W."/>
        </authorList>
    </citation>
    <scope>NUCLEOTIDE SEQUENCE</scope>
    <source>
        <strain evidence="6">CAU 1614</strain>
    </source>
</reference>
<dbReference type="InterPro" id="IPR017317">
    <property type="entry name" value="Pept_S8_subtilisin_bacteroid-2"/>
</dbReference>
<keyword evidence="1 3" id="KW-0732">Signal</keyword>
<accession>A0A9X1JYS8</accession>
<dbReference type="Pfam" id="PF00082">
    <property type="entry name" value="Peptidase_S8"/>
    <property type="match status" value="1"/>
</dbReference>
<keyword evidence="2" id="KW-0645">Protease</keyword>
<dbReference type="Pfam" id="PF18962">
    <property type="entry name" value="Por_Secre_tail"/>
    <property type="match status" value="1"/>
</dbReference>
<dbReference type="InterPro" id="IPR000209">
    <property type="entry name" value="Peptidase_S8/S53_dom"/>
</dbReference>
<sequence length="539" mass="59133">MKKVVLLVLVFVFQFGNAQIQDAWVFFADKENVQFSIDNPLTILTQEAVDRKLLHEVLIDERDVPVTEAYVTQIKNASGITYWAKSKWMNCVYVQGTMPDIEALLNLSFVADIEWADKDLNFPNPVGTAQDKFTIENQTSRIEYNYGAAANQIEMIEGDYLHELDFTGEGMIIGVTDSGFPNFATNPAFSHVVNNNRLLGTFDFFSRTTNVEGTGQHGVNTTSDIVGFLENQFVGTAPNASLYLFRTEYGPDENPREEAWYVEALERADSLGVDVINTSLGYQEYDNPNYTHTYEDLNGVTTFAARGANIAFEKGMILVTSAGNAGNGFGTVATPADAIGLLAVGAVNAAGNYASFSSRGPTVDGRIKPDVMAQGQGSAVIRENGTVDFSNGTSFSSPILAGAVTCLWQSKPDAKNYEIMQIVRETASIYNNPTDEMGYGVANFRDAYNALHNLGIEDQFLNNNFAVYPNPVKDILNISFPQNVTNAEITLYNILGKEVMRTQVTASGNQVMLSSLPQGIYIATVIAEETKNSFKIIKQ</sequence>
<dbReference type="PROSITE" id="PS51892">
    <property type="entry name" value="SUBTILASE"/>
    <property type="match status" value="1"/>
</dbReference>
<dbReference type="PANTHER" id="PTHR43806">
    <property type="entry name" value="PEPTIDASE S8"/>
    <property type="match status" value="1"/>
</dbReference>
<organism evidence="6 7">
    <name type="scientific">Halomarinibacterium sedimenti</name>
    <dbReference type="NCBI Taxonomy" id="2857106"/>
    <lineage>
        <taxon>Bacteria</taxon>
        <taxon>Pseudomonadati</taxon>
        <taxon>Bacteroidota</taxon>
        <taxon>Flavobacteriia</taxon>
        <taxon>Flavobacteriales</taxon>
        <taxon>Flavobacteriaceae</taxon>
        <taxon>Halomarinibacterium</taxon>
    </lineage>
</organism>
<dbReference type="InterPro" id="IPR050131">
    <property type="entry name" value="Peptidase_S8_subtilisin-like"/>
</dbReference>
<keyword evidence="7" id="KW-1185">Reference proteome</keyword>
<evidence type="ECO:0000256" key="1">
    <source>
        <dbReference type="ARBA" id="ARBA00022729"/>
    </source>
</evidence>
<proteinExistence type="inferred from homology"/>
<feature type="domain" description="Secretion system C-terminal sorting" evidence="5">
    <location>
        <begin position="467"/>
        <end position="537"/>
    </location>
</feature>
<keyword evidence="2" id="KW-0720">Serine protease</keyword>
<dbReference type="EMBL" id="JAHWDP010000002">
    <property type="protein sequence ID" value="MBW2937832.1"/>
    <property type="molecule type" value="Genomic_DNA"/>
</dbReference>
<dbReference type="Proteomes" id="UP001138686">
    <property type="component" value="Unassembled WGS sequence"/>
</dbReference>
<name>A0A9X1JYS8_9FLAO</name>
<dbReference type="GO" id="GO:0004252">
    <property type="term" value="F:serine-type endopeptidase activity"/>
    <property type="evidence" value="ECO:0007669"/>
    <property type="project" value="UniProtKB-UniRule"/>
</dbReference>
<gene>
    <name evidence="6" type="ORF">KXJ69_06910</name>
</gene>
<dbReference type="PANTHER" id="PTHR43806:SF67">
    <property type="entry name" value="EGF-LIKE DOMAIN-CONTAINING PROTEIN"/>
    <property type="match status" value="1"/>
</dbReference>
<evidence type="ECO:0000259" key="4">
    <source>
        <dbReference type="Pfam" id="PF00082"/>
    </source>
</evidence>
<evidence type="ECO:0000256" key="2">
    <source>
        <dbReference type="PROSITE-ProRule" id="PRU01240"/>
    </source>
</evidence>
<feature type="active site" description="Charge relay system" evidence="2">
    <location>
        <position position="217"/>
    </location>
</feature>
<dbReference type="InterPro" id="IPR026444">
    <property type="entry name" value="Secre_tail"/>
</dbReference>
<feature type="domain" description="Peptidase S8/S53" evidence="4">
    <location>
        <begin position="168"/>
        <end position="440"/>
    </location>
</feature>
<dbReference type="PIRSF" id="PIRSF037903">
    <property type="entry name" value="Subtilisin_rel_GFO_2223"/>
    <property type="match status" value="1"/>
</dbReference>
<protein>
    <submittedName>
        <fullName evidence="6">S8 family serine peptidase</fullName>
    </submittedName>
</protein>
<dbReference type="GO" id="GO:0006508">
    <property type="term" value="P:proteolysis"/>
    <property type="evidence" value="ECO:0007669"/>
    <property type="project" value="UniProtKB-KW"/>
</dbReference>
<comment type="caution">
    <text evidence="6">The sequence shown here is derived from an EMBL/GenBank/DDBJ whole genome shotgun (WGS) entry which is preliminary data.</text>
</comment>